<dbReference type="AlphaFoldDB" id="A0A1N7EXD6"/>
<proteinExistence type="predicted"/>
<dbReference type="InterPro" id="IPR009061">
    <property type="entry name" value="DNA-bd_dom_put_sf"/>
</dbReference>
<dbReference type="GO" id="GO:0003700">
    <property type="term" value="F:DNA-binding transcription factor activity"/>
    <property type="evidence" value="ECO:0007669"/>
    <property type="project" value="InterPro"/>
</dbReference>
<dbReference type="SMART" id="SM00422">
    <property type="entry name" value="HTH_MERR"/>
    <property type="match status" value="1"/>
</dbReference>
<reference evidence="4 5" key="1">
    <citation type="submission" date="2017-01" db="EMBL/GenBank/DDBJ databases">
        <authorList>
            <person name="Mah S.A."/>
            <person name="Swanson W.J."/>
            <person name="Moy G.W."/>
            <person name="Vacquier V.D."/>
        </authorList>
    </citation>
    <scope>NUCLEOTIDE SEQUENCE [LARGE SCALE GENOMIC DNA]</scope>
    <source>
        <strain evidence="4 5">CPCC 203464</strain>
    </source>
</reference>
<evidence type="ECO:0000259" key="3">
    <source>
        <dbReference type="PROSITE" id="PS50937"/>
    </source>
</evidence>
<sequence length="301" mass="33319">MPEYRINDLSEISGISVRNIRVYQDRGLLPPPKIRGRTGWYSDEHLVRLNIISRMLERGYTFATISELLLAAHYGMRVDDVLIGSPKVPRWRTLKRAATITINELRRTLNATDSSIALSQRLGLLAQEGAQYAIKNPELLEGAEVLVRAGIDLDTLLSRWARVQDDLSDVAASFVSIITDKYFSADGGLIELEESEIAKVAEVIQTVRPMAHEIVQSTFRSALDEQISRALAEAADIYDAEKEDRSAEALKDELVAGGFLATASSPRRSDGDDTAVDQQGSGRPEYSPDGDDGEREDRTVE</sequence>
<feature type="region of interest" description="Disordered" evidence="2">
    <location>
        <begin position="261"/>
        <end position="301"/>
    </location>
</feature>
<gene>
    <name evidence="4" type="ORF">SAMN05445060_1614</name>
</gene>
<evidence type="ECO:0000256" key="1">
    <source>
        <dbReference type="ARBA" id="ARBA00023125"/>
    </source>
</evidence>
<dbReference type="PRINTS" id="PR00040">
    <property type="entry name" value="HTHMERR"/>
</dbReference>
<dbReference type="GO" id="GO:0003677">
    <property type="term" value="F:DNA binding"/>
    <property type="evidence" value="ECO:0007669"/>
    <property type="project" value="UniProtKB-KW"/>
</dbReference>
<dbReference type="Gene3D" id="1.10.1660.10">
    <property type="match status" value="1"/>
</dbReference>
<dbReference type="SUPFAM" id="SSF46955">
    <property type="entry name" value="Putative DNA-binding domain"/>
    <property type="match status" value="1"/>
</dbReference>
<accession>A0A1N7EXD6</accession>
<keyword evidence="5" id="KW-1185">Reference proteome</keyword>
<dbReference type="Pfam" id="PF13411">
    <property type="entry name" value="MerR_1"/>
    <property type="match status" value="1"/>
</dbReference>
<name>A0A1N7EXD6_9NOCA</name>
<organism evidence="4 5">
    <name type="scientific">Williamsia sterculiae</name>
    <dbReference type="NCBI Taxonomy" id="1344003"/>
    <lineage>
        <taxon>Bacteria</taxon>
        <taxon>Bacillati</taxon>
        <taxon>Actinomycetota</taxon>
        <taxon>Actinomycetes</taxon>
        <taxon>Mycobacteriales</taxon>
        <taxon>Nocardiaceae</taxon>
        <taxon>Williamsia</taxon>
    </lineage>
</organism>
<dbReference type="PANTHER" id="PTHR30204:SF93">
    <property type="entry name" value="HTH MERR-TYPE DOMAIN-CONTAINING PROTEIN"/>
    <property type="match status" value="1"/>
</dbReference>
<dbReference type="RefSeq" id="WP_083709502.1">
    <property type="nucleotide sequence ID" value="NZ_FTNT01000004.1"/>
</dbReference>
<dbReference type="PANTHER" id="PTHR30204">
    <property type="entry name" value="REDOX-CYCLING DRUG-SENSING TRANSCRIPTIONAL ACTIVATOR SOXR"/>
    <property type="match status" value="1"/>
</dbReference>
<dbReference type="PROSITE" id="PS50937">
    <property type="entry name" value="HTH_MERR_2"/>
    <property type="match status" value="1"/>
</dbReference>
<feature type="domain" description="HTH merR-type" evidence="3">
    <location>
        <begin position="3"/>
        <end position="71"/>
    </location>
</feature>
<keyword evidence="1" id="KW-0238">DNA-binding</keyword>
<evidence type="ECO:0000313" key="5">
    <source>
        <dbReference type="Proteomes" id="UP000186218"/>
    </source>
</evidence>
<protein>
    <submittedName>
        <fullName evidence="4">MerR HTH family regulatory protein</fullName>
    </submittedName>
</protein>
<dbReference type="STRING" id="1344003.SAMN05445060_1614"/>
<dbReference type="InterPro" id="IPR047057">
    <property type="entry name" value="MerR_fam"/>
</dbReference>
<dbReference type="OrthoDB" id="3830374at2"/>
<dbReference type="EMBL" id="FTNT01000004">
    <property type="protein sequence ID" value="SIR92724.1"/>
    <property type="molecule type" value="Genomic_DNA"/>
</dbReference>
<dbReference type="InterPro" id="IPR000551">
    <property type="entry name" value="MerR-type_HTH_dom"/>
</dbReference>
<evidence type="ECO:0000256" key="2">
    <source>
        <dbReference type="SAM" id="MobiDB-lite"/>
    </source>
</evidence>
<evidence type="ECO:0000313" key="4">
    <source>
        <dbReference type="EMBL" id="SIR92724.1"/>
    </source>
</evidence>
<dbReference type="Proteomes" id="UP000186218">
    <property type="component" value="Unassembled WGS sequence"/>
</dbReference>